<keyword evidence="2" id="KW-0812">Transmembrane</keyword>
<dbReference type="EMBL" id="CACRTR010000023">
    <property type="protein sequence ID" value="VYU75225.1"/>
    <property type="molecule type" value="Genomic_DNA"/>
</dbReference>
<comment type="similarity">
    <text evidence="1">Belongs to the bacterial sugar transferase family.</text>
</comment>
<reference evidence="4" key="1">
    <citation type="submission" date="2019-11" db="EMBL/GenBank/DDBJ databases">
        <authorList>
            <person name="Feng L."/>
        </authorList>
    </citation>
    <scope>NUCLEOTIDE SEQUENCE</scope>
    <source>
        <strain evidence="4">ElimosumLFYP34</strain>
    </source>
</reference>
<keyword evidence="2" id="KW-0472">Membrane</keyword>
<keyword evidence="4" id="KW-0808">Transferase</keyword>
<dbReference type="Pfam" id="PF02397">
    <property type="entry name" value="Bac_transf"/>
    <property type="match status" value="1"/>
</dbReference>
<gene>
    <name evidence="4" type="primary">wcaJ_2</name>
    <name evidence="4" type="ORF">ELLFYP34_01204</name>
</gene>
<feature type="transmembrane region" description="Helical" evidence="2">
    <location>
        <begin position="12"/>
        <end position="30"/>
    </location>
</feature>
<protein>
    <submittedName>
        <fullName evidence="4">UDP-glucose:undecaprenyl-phosphate glucose-1-phosphate transferase</fullName>
        <ecNumber evidence="4">2.7.8.31</ecNumber>
    </submittedName>
</protein>
<dbReference type="AlphaFoldDB" id="A0A6N3HEJ5"/>
<name>A0A6N3HEJ5_EUBLI</name>
<dbReference type="GO" id="GO:0089702">
    <property type="term" value="F:undecaprenyl-phosphate glucose phosphotransferase activity"/>
    <property type="evidence" value="ECO:0007669"/>
    <property type="project" value="UniProtKB-EC"/>
</dbReference>
<evidence type="ECO:0000256" key="2">
    <source>
        <dbReference type="SAM" id="Phobius"/>
    </source>
</evidence>
<evidence type="ECO:0000256" key="1">
    <source>
        <dbReference type="ARBA" id="ARBA00006464"/>
    </source>
</evidence>
<dbReference type="EC" id="2.7.8.31" evidence="4"/>
<feature type="transmembrane region" description="Helical" evidence="2">
    <location>
        <begin position="96"/>
        <end position="117"/>
    </location>
</feature>
<organism evidence="4">
    <name type="scientific">Eubacterium limosum</name>
    <dbReference type="NCBI Taxonomy" id="1736"/>
    <lineage>
        <taxon>Bacteria</taxon>
        <taxon>Bacillati</taxon>
        <taxon>Bacillota</taxon>
        <taxon>Clostridia</taxon>
        <taxon>Eubacteriales</taxon>
        <taxon>Eubacteriaceae</taxon>
        <taxon>Eubacterium</taxon>
    </lineage>
</organism>
<keyword evidence="2" id="KW-1133">Transmembrane helix</keyword>
<proteinExistence type="inferred from homology"/>
<accession>A0A6N3HEJ5</accession>
<sequence>MSIDMKKNKGFAGIVAAITGGIFIGISIIAKKKRPSSVYEDEKDQKNPLEGKKVILIENENDKENADGVRGHLEAVGDSEYRPSFYESRVRRAVDIVLSFGGLVVLSPAFAAIALAIKIEDPGPALFTQKRIGQNKRYFKLHKFRSMKMNTPHDIPTHQLENPEQYITKVGKFIRSHSLDELPQIWDIFIGNMSVVGPRPALWNQDVLIAERDKYGVNEVKPGLTGWAQINGRDELEIADKAKLDGEYCEKMGLIMDIKCFLGSVGVFVNDDSVVEGGTGEVKKEQLNVTNNVIDDLSDKKILFFAPAFFGYENKIVKEMENLGASVDRYDVRSITSARDRALLKIMPVIFAKKSQKYYEDIIANNMAKDYDYILIVKCDMTPENILARFRKEFPNAKMCLYLWDSIDNIPGVTKKFKYFDTLHSFDMEDCKKHSELKFRPLFFTDEFCKPYEEREYSYDVSFLGTIHSDRYAVIKQIREIAKHNGLRSYWFCYLQSKFVYYVYKATKKEFFNTKISDFDLKKKDSEEIASIVENSKIVLDIQHPKQTGLTMRTIEMVGMNKKLITTNTSIKNYDFYNPRNISVIDRKNVVIDSEFLNTSYEPLPEEMYHKYSLQNWIFEVLS</sequence>
<dbReference type="InterPro" id="IPR003362">
    <property type="entry name" value="Bact_transf"/>
</dbReference>
<dbReference type="PANTHER" id="PTHR30576:SF10">
    <property type="entry name" value="SLL5057 PROTEIN"/>
    <property type="match status" value="1"/>
</dbReference>
<evidence type="ECO:0000259" key="3">
    <source>
        <dbReference type="Pfam" id="PF02397"/>
    </source>
</evidence>
<evidence type="ECO:0000313" key="4">
    <source>
        <dbReference type="EMBL" id="VYU75225.1"/>
    </source>
</evidence>
<feature type="domain" description="Bacterial sugar transferase" evidence="3">
    <location>
        <begin position="91"/>
        <end position="268"/>
    </location>
</feature>
<dbReference type="PANTHER" id="PTHR30576">
    <property type="entry name" value="COLANIC BIOSYNTHESIS UDP-GLUCOSE LIPID CARRIER TRANSFERASE"/>
    <property type="match status" value="1"/>
</dbReference>